<dbReference type="EMBL" id="JAOCEK010000015">
    <property type="protein sequence ID" value="MDH1335852.1"/>
    <property type="molecule type" value="Genomic_DNA"/>
</dbReference>
<reference evidence="1" key="1">
    <citation type="submission" date="2022-09" db="EMBL/GenBank/DDBJ databases">
        <title>Intensive care unit water sources are persistently colonized with multi-drug resistant bacteria and are the site of extensive horizontal gene transfer of antibiotic resistance genes.</title>
        <authorList>
            <person name="Diorio-Toth L."/>
        </authorList>
    </citation>
    <scope>NUCLEOTIDE SEQUENCE</scope>
    <source>
        <strain evidence="1">GD03832</strain>
    </source>
</reference>
<evidence type="ECO:0000313" key="1">
    <source>
        <dbReference type="EMBL" id="MDH1335852.1"/>
    </source>
</evidence>
<organism evidence="1 2">
    <name type="scientific">Comamonas thiooxydans</name>
    <dbReference type="NCBI Taxonomy" id="363952"/>
    <lineage>
        <taxon>Bacteria</taxon>
        <taxon>Pseudomonadati</taxon>
        <taxon>Pseudomonadota</taxon>
        <taxon>Betaproteobacteria</taxon>
        <taxon>Burkholderiales</taxon>
        <taxon>Comamonadaceae</taxon>
        <taxon>Comamonas</taxon>
    </lineage>
</organism>
<dbReference type="RefSeq" id="WP_280008726.1">
    <property type="nucleotide sequence ID" value="NZ_JAOCEK010000015.1"/>
</dbReference>
<protein>
    <submittedName>
        <fullName evidence="1">Uncharacterized protein</fullName>
    </submittedName>
</protein>
<dbReference type="AlphaFoldDB" id="A0AA42TQC3"/>
<name>A0AA42TQC3_9BURK</name>
<accession>A0AA42TQC3</accession>
<evidence type="ECO:0000313" key="2">
    <source>
        <dbReference type="Proteomes" id="UP001161065"/>
    </source>
</evidence>
<gene>
    <name evidence="1" type="ORF">N5D63_17040</name>
</gene>
<dbReference type="Proteomes" id="UP001161065">
    <property type="component" value="Unassembled WGS sequence"/>
</dbReference>
<comment type="caution">
    <text evidence="1">The sequence shown here is derived from an EMBL/GenBank/DDBJ whole genome shotgun (WGS) entry which is preliminary data.</text>
</comment>
<sequence>MTAQQSQALHNQPGLNIDLSRMREAALHAQVHGAVFKASGSQVRQVLDYLHERTLEIKGLNARIAVLEAQQEVPHGWKLVPIEPTEAQLATVRSQKSHPCAPDRWDSNNRRIYMHMLAAAPLPPGDSTRRLTDGEIIAAQESLIATKDALYRLRIGLQCSRCKKGAYRADGNGYYDYHRCDSCRHVPMWGSDGKEFGIQEKSNGPTI</sequence>
<proteinExistence type="predicted"/>